<reference evidence="4" key="1">
    <citation type="submission" date="2017-09" db="EMBL/GenBank/DDBJ databases">
        <title>Depth-based differentiation of microbial function through sediment-hosted aquifers and enrichment of novel symbionts in the deep terrestrial subsurface.</title>
        <authorList>
            <person name="Probst A.J."/>
            <person name="Ladd B."/>
            <person name="Jarett J.K."/>
            <person name="Geller-Mcgrath D.E."/>
            <person name="Sieber C.M.K."/>
            <person name="Emerson J.B."/>
            <person name="Anantharaman K."/>
            <person name="Thomas B.C."/>
            <person name="Malmstrom R."/>
            <person name="Stieglmeier M."/>
            <person name="Klingl A."/>
            <person name="Woyke T."/>
            <person name="Ryan C.M."/>
            <person name="Banfield J.F."/>
        </authorList>
    </citation>
    <scope>NUCLEOTIDE SEQUENCE [LARGE SCALE GENOMIC DNA]</scope>
</reference>
<gene>
    <name evidence="3" type="ORF">COU09_00890</name>
</gene>
<evidence type="ECO:0000256" key="1">
    <source>
        <dbReference type="SAM" id="MobiDB-lite"/>
    </source>
</evidence>
<feature type="chain" id="PRO_5013729082" evidence="2">
    <location>
        <begin position="29"/>
        <end position="252"/>
    </location>
</feature>
<proteinExistence type="predicted"/>
<sequence length="252" mass="27507">MASARTLSGKQKLGVTALALLPALVGVAAAFSGGGGNGPSGSNGPGARSPATQTNQANVVRSSNGKEDLTFEADQTTVHLGYQGVCDREVTVEIDNLRFSTTELRRGLPAVAKAKQAEAAAIEKLAREQQMAAREVRERFSLPLGDHERRVVEIPLEANRFSEDWTIPLDGGFNIHFEAKIFVAVSKQLRGNDFRVVDIPLGMSDEQKAKVGRMLTSSGWLRLRFRASEPDQVVVLSLWDKDYPEEQCRIYP</sequence>
<feature type="region of interest" description="Disordered" evidence="1">
    <location>
        <begin position="36"/>
        <end position="66"/>
    </location>
</feature>
<protein>
    <submittedName>
        <fullName evidence="3">Uncharacterized protein</fullName>
    </submittedName>
</protein>
<dbReference type="AlphaFoldDB" id="A0A2H0UQN7"/>
<organism evidence="3 4">
    <name type="scientific">Candidatus Harrisonbacteria bacterium CG10_big_fil_rev_8_21_14_0_10_44_23</name>
    <dbReference type="NCBI Taxonomy" id="1974585"/>
    <lineage>
        <taxon>Bacteria</taxon>
        <taxon>Candidatus Harrisoniibacteriota</taxon>
    </lineage>
</organism>
<dbReference type="EMBL" id="PFBB01000011">
    <property type="protein sequence ID" value="PIR88681.1"/>
    <property type="molecule type" value="Genomic_DNA"/>
</dbReference>
<accession>A0A2H0UQN7</accession>
<feature type="compositionally biased region" description="Polar residues" evidence="1">
    <location>
        <begin position="50"/>
        <end position="63"/>
    </location>
</feature>
<keyword evidence="2" id="KW-0732">Signal</keyword>
<comment type="caution">
    <text evidence="3">The sequence shown here is derived from an EMBL/GenBank/DDBJ whole genome shotgun (WGS) entry which is preliminary data.</text>
</comment>
<name>A0A2H0UQN7_9BACT</name>
<evidence type="ECO:0000256" key="2">
    <source>
        <dbReference type="SAM" id="SignalP"/>
    </source>
</evidence>
<evidence type="ECO:0000313" key="3">
    <source>
        <dbReference type="EMBL" id="PIR88681.1"/>
    </source>
</evidence>
<feature type="signal peptide" evidence="2">
    <location>
        <begin position="1"/>
        <end position="28"/>
    </location>
</feature>
<evidence type="ECO:0000313" key="4">
    <source>
        <dbReference type="Proteomes" id="UP000229615"/>
    </source>
</evidence>
<dbReference type="Proteomes" id="UP000229615">
    <property type="component" value="Unassembled WGS sequence"/>
</dbReference>